<protein>
    <recommendedName>
        <fullName evidence="6">subtilisin</fullName>
        <ecNumber evidence="6">3.4.21.62</ecNumber>
    </recommendedName>
</protein>
<comment type="similarity">
    <text evidence="1 7">Belongs to the peptidase S8 family.</text>
</comment>
<comment type="caution">
    <text evidence="10">The sequence shown here is derived from an EMBL/GenBank/DDBJ whole genome shotgun (WGS) entry which is preliminary data.</text>
</comment>
<evidence type="ECO:0000256" key="3">
    <source>
        <dbReference type="ARBA" id="ARBA00022801"/>
    </source>
</evidence>
<evidence type="ECO:0000256" key="7">
    <source>
        <dbReference type="PROSITE-ProRule" id="PRU01240"/>
    </source>
</evidence>
<keyword evidence="4 7" id="KW-0720">Serine protease</keyword>
<dbReference type="InterPro" id="IPR036852">
    <property type="entry name" value="Peptidase_S8/S53_dom_sf"/>
</dbReference>
<dbReference type="GO" id="GO:0004252">
    <property type="term" value="F:serine-type endopeptidase activity"/>
    <property type="evidence" value="ECO:0007669"/>
    <property type="project" value="UniProtKB-UniRule"/>
</dbReference>
<dbReference type="PANTHER" id="PTHR43806:SF11">
    <property type="entry name" value="CEREVISIN-RELATED"/>
    <property type="match status" value="1"/>
</dbReference>
<dbReference type="PROSITE" id="PS51892">
    <property type="entry name" value="SUBTILASE"/>
    <property type="match status" value="1"/>
</dbReference>
<dbReference type="PROSITE" id="PS00138">
    <property type="entry name" value="SUBTILASE_SER"/>
    <property type="match status" value="1"/>
</dbReference>
<dbReference type="Proteomes" id="UP000591131">
    <property type="component" value="Unassembled WGS sequence"/>
</dbReference>
<organism evidence="10 11">
    <name type="scientific">Perkinsus chesapeaki</name>
    <name type="common">Clam parasite</name>
    <name type="synonym">Perkinsus andrewsi</name>
    <dbReference type="NCBI Taxonomy" id="330153"/>
    <lineage>
        <taxon>Eukaryota</taxon>
        <taxon>Sar</taxon>
        <taxon>Alveolata</taxon>
        <taxon>Perkinsozoa</taxon>
        <taxon>Perkinsea</taxon>
        <taxon>Perkinsida</taxon>
        <taxon>Perkinsidae</taxon>
        <taxon>Perkinsus</taxon>
    </lineage>
</organism>
<name>A0A7J6LVQ6_PERCH</name>
<gene>
    <name evidence="10" type="primary">SUB2_14</name>
    <name evidence="10" type="ORF">FOL47_005800</name>
</gene>
<dbReference type="Gene3D" id="3.40.50.200">
    <property type="entry name" value="Peptidase S8/S53 domain"/>
    <property type="match status" value="2"/>
</dbReference>
<sequence length="350" mass="37460">MPFTRFLSALLPICYAAPIEVYDDRTILSIFSGGSPVGVVNIPALLAVTGVLGNIGIATFLSTTPVKTIKFAQCQAVPTSTDSVSNAALCEYLYEAQKHLPHLVVTCGRNVMGELTQPTDMPDNDDPDAHRQTYLDRMNLTSVWQTINEYPRKNVTVAVLDQGVNFTDPDMAPLKIAFITGDGTAINGGWNFVDDSAILTAMEYHGQFVSRIIAARGNNSFGVIGVAPSHIHLVSLQVCGLPRCPIINVIEAFDMAMDIGVDVISISFSYSEYPCWYGGPNAMCVAALSDSPNYQLAGFSNYGHRVDIAAFGEYIYVGIDEHGDPALVSGTSYSTPMVSGAVAILLSLGG</sequence>
<keyword evidence="3 7" id="KW-0378">Hydrolase</keyword>
<feature type="domain" description="Peptidase S8/S53" evidence="9">
    <location>
        <begin position="273"/>
        <end position="347"/>
    </location>
</feature>
<dbReference type="OrthoDB" id="531541at2759"/>
<dbReference type="PANTHER" id="PTHR43806">
    <property type="entry name" value="PEPTIDASE S8"/>
    <property type="match status" value="1"/>
</dbReference>
<evidence type="ECO:0000313" key="11">
    <source>
        <dbReference type="Proteomes" id="UP000591131"/>
    </source>
</evidence>
<dbReference type="InterPro" id="IPR000209">
    <property type="entry name" value="Peptidase_S8/S53_dom"/>
</dbReference>
<feature type="active site" description="Charge relay system" evidence="7">
    <location>
        <position position="161"/>
    </location>
</feature>
<reference evidence="10 11" key="1">
    <citation type="submission" date="2020-04" db="EMBL/GenBank/DDBJ databases">
        <title>Perkinsus chesapeaki whole genome sequence.</title>
        <authorList>
            <person name="Bogema D.R."/>
        </authorList>
    </citation>
    <scope>NUCLEOTIDE SEQUENCE [LARGE SCALE GENOMIC DNA]</scope>
    <source>
        <strain evidence="10">ATCC PRA-425</strain>
    </source>
</reference>
<evidence type="ECO:0000256" key="8">
    <source>
        <dbReference type="SAM" id="SignalP"/>
    </source>
</evidence>
<evidence type="ECO:0000256" key="6">
    <source>
        <dbReference type="ARBA" id="ARBA00023619"/>
    </source>
</evidence>
<evidence type="ECO:0000256" key="1">
    <source>
        <dbReference type="ARBA" id="ARBA00011073"/>
    </source>
</evidence>
<dbReference type="EMBL" id="JAAPAO010000320">
    <property type="protein sequence ID" value="KAF4663327.1"/>
    <property type="molecule type" value="Genomic_DNA"/>
</dbReference>
<dbReference type="InterPro" id="IPR050131">
    <property type="entry name" value="Peptidase_S8_subtilisin-like"/>
</dbReference>
<proteinExistence type="inferred from homology"/>
<keyword evidence="11" id="KW-1185">Reference proteome</keyword>
<evidence type="ECO:0000259" key="9">
    <source>
        <dbReference type="Pfam" id="PF00082"/>
    </source>
</evidence>
<feature type="active site" description="Charge relay system" evidence="7">
    <location>
        <position position="332"/>
    </location>
</feature>
<keyword evidence="8" id="KW-0732">Signal</keyword>
<feature type="chain" id="PRO_5029506632" description="subtilisin" evidence="8">
    <location>
        <begin position="17"/>
        <end position="350"/>
    </location>
</feature>
<evidence type="ECO:0000256" key="5">
    <source>
        <dbReference type="ARBA" id="ARBA00023529"/>
    </source>
</evidence>
<feature type="signal peptide" evidence="8">
    <location>
        <begin position="1"/>
        <end position="16"/>
    </location>
</feature>
<evidence type="ECO:0000256" key="2">
    <source>
        <dbReference type="ARBA" id="ARBA00022670"/>
    </source>
</evidence>
<dbReference type="AlphaFoldDB" id="A0A7J6LVQ6"/>
<dbReference type="EC" id="3.4.21.62" evidence="6"/>
<evidence type="ECO:0000256" key="4">
    <source>
        <dbReference type="ARBA" id="ARBA00022825"/>
    </source>
</evidence>
<dbReference type="InterPro" id="IPR023828">
    <property type="entry name" value="Peptidase_S8_Ser-AS"/>
</dbReference>
<evidence type="ECO:0000313" key="10">
    <source>
        <dbReference type="EMBL" id="KAF4663327.1"/>
    </source>
</evidence>
<dbReference type="GO" id="GO:0006508">
    <property type="term" value="P:proteolysis"/>
    <property type="evidence" value="ECO:0007669"/>
    <property type="project" value="UniProtKB-KW"/>
</dbReference>
<keyword evidence="2 7" id="KW-0645">Protease</keyword>
<feature type="domain" description="Peptidase S8/S53" evidence="9">
    <location>
        <begin position="153"/>
        <end position="269"/>
    </location>
</feature>
<dbReference type="InterPro" id="IPR015500">
    <property type="entry name" value="Peptidase_S8_subtilisin-rel"/>
</dbReference>
<feature type="active site" description="Charge relay system" evidence="7">
    <location>
        <position position="205"/>
    </location>
</feature>
<comment type="catalytic activity">
    <reaction evidence="5">
        <text>Hydrolysis of proteins with broad specificity for peptide bonds, and a preference for a large uncharged residue in P1. Hydrolyzes peptide amides.</text>
        <dbReference type="EC" id="3.4.21.62"/>
    </reaction>
</comment>
<dbReference type="PRINTS" id="PR00723">
    <property type="entry name" value="SUBTILISIN"/>
</dbReference>
<dbReference type="SUPFAM" id="SSF52743">
    <property type="entry name" value="Subtilisin-like"/>
    <property type="match status" value="1"/>
</dbReference>
<dbReference type="Pfam" id="PF00082">
    <property type="entry name" value="Peptidase_S8"/>
    <property type="match status" value="2"/>
</dbReference>
<accession>A0A7J6LVQ6</accession>